<organism evidence="4">
    <name type="scientific">Phaeomonas parva</name>
    <dbReference type="NCBI Taxonomy" id="124430"/>
    <lineage>
        <taxon>Eukaryota</taxon>
        <taxon>Sar</taxon>
        <taxon>Stramenopiles</taxon>
        <taxon>Ochrophyta</taxon>
        <taxon>Pinguiophyceae</taxon>
        <taxon>Pinguiochrysidales</taxon>
        <taxon>Pinguiochrysidaceae</taxon>
        <taxon>Phaeomonas</taxon>
    </lineage>
</organism>
<evidence type="ECO:0000256" key="1">
    <source>
        <dbReference type="SAM" id="MobiDB-lite"/>
    </source>
</evidence>
<keyword evidence="2" id="KW-0812">Transmembrane</keyword>
<feature type="region of interest" description="Disordered" evidence="1">
    <location>
        <begin position="100"/>
        <end position="122"/>
    </location>
</feature>
<reference evidence="4" key="1">
    <citation type="submission" date="2021-01" db="EMBL/GenBank/DDBJ databases">
        <authorList>
            <person name="Corre E."/>
            <person name="Pelletier E."/>
            <person name="Niang G."/>
            <person name="Scheremetjew M."/>
            <person name="Finn R."/>
            <person name="Kale V."/>
            <person name="Holt S."/>
            <person name="Cochrane G."/>
            <person name="Meng A."/>
            <person name="Brown T."/>
            <person name="Cohen L."/>
        </authorList>
    </citation>
    <scope>NUCLEOTIDE SEQUENCE</scope>
    <source>
        <strain evidence="4">CCMP2877</strain>
    </source>
</reference>
<name>A0A7S1UHV8_9STRA</name>
<dbReference type="EMBL" id="HBGJ01042597">
    <property type="protein sequence ID" value="CAD9268298.1"/>
    <property type="molecule type" value="Transcribed_RNA"/>
</dbReference>
<feature type="transmembrane region" description="Helical" evidence="2">
    <location>
        <begin position="52"/>
        <end position="73"/>
    </location>
</feature>
<feature type="signal peptide" evidence="3">
    <location>
        <begin position="1"/>
        <end position="28"/>
    </location>
</feature>
<keyword evidence="2" id="KW-1133">Transmembrane helix</keyword>
<dbReference type="AlphaFoldDB" id="A0A7S1UHV8"/>
<proteinExistence type="predicted"/>
<feature type="chain" id="PRO_5030504530" evidence="3">
    <location>
        <begin position="29"/>
        <end position="122"/>
    </location>
</feature>
<evidence type="ECO:0000313" key="4">
    <source>
        <dbReference type="EMBL" id="CAD9268298.1"/>
    </source>
</evidence>
<evidence type="ECO:0000256" key="3">
    <source>
        <dbReference type="SAM" id="SignalP"/>
    </source>
</evidence>
<accession>A0A7S1UHV8</accession>
<evidence type="ECO:0000256" key="2">
    <source>
        <dbReference type="SAM" id="Phobius"/>
    </source>
</evidence>
<keyword evidence="2" id="KW-0472">Membrane</keyword>
<sequence>MAATTMRLSTRLLAYVLLALYFADEALGKKRNRNRMSKVKSVEERWGAVRWVIALCLFGVVGPLLLSFGYSLYKDPATPQLVAAITSNVKSRVVGYLGATDEESNPNARGASSPKPETRKNR</sequence>
<keyword evidence="3" id="KW-0732">Signal</keyword>
<gene>
    <name evidence="4" type="ORF">PPAR1163_LOCUS26731</name>
</gene>
<protein>
    <submittedName>
        <fullName evidence="4">Uncharacterized protein</fullName>
    </submittedName>
</protein>